<comment type="caution">
    <text evidence="1">The sequence shown here is derived from an EMBL/GenBank/DDBJ whole genome shotgun (WGS) entry which is preliminary data.</text>
</comment>
<dbReference type="Proteomes" id="UP000430079">
    <property type="component" value="Unassembled WGS sequence"/>
</dbReference>
<keyword evidence="2" id="KW-1185">Reference proteome</keyword>
<sequence length="267" mass="28553">MARIVVPAIPGTAASSARSTEISRAGVIGVPENGWYLATTTWRQIVKAATEVGRDIEPWLALTPNLAISELVSRISPLHAYLCLRKVEAPTSTAAGRRLFANAVYRHGTERSAQSAFGYHFGMTMAQWMCAGMMGLGPTQHIETGGPNGDPGFLQASAPLPDLWGTHPAGPLHWLVEAKARQLIGLGDLREGLEQLQGGSALKHGQPHLQVLCGTSLPEGPRVFRSDACPENTRPLTGSRGCTLPTSPVATCRLRRHSRALAAYPAR</sequence>
<protein>
    <submittedName>
        <fullName evidence="1">Uncharacterized protein</fullName>
    </submittedName>
</protein>
<evidence type="ECO:0000313" key="2">
    <source>
        <dbReference type="Proteomes" id="UP000430079"/>
    </source>
</evidence>
<name>A0A640SY43_9ACTN</name>
<proteinExistence type="predicted"/>
<gene>
    <name evidence="1" type="ORF">Sgleb_43860</name>
</gene>
<reference evidence="1 2" key="1">
    <citation type="submission" date="2019-12" db="EMBL/GenBank/DDBJ databases">
        <title>Whole genome shotgun sequence of Streptomyces hygroscopicus subsp. glebosus NBRC 13786.</title>
        <authorList>
            <person name="Ichikawa N."/>
            <person name="Kimura A."/>
            <person name="Kitahashi Y."/>
            <person name="Komaki H."/>
            <person name="Tamura T."/>
        </authorList>
    </citation>
    <scope>NUCLEOTIDE SEQUENCE [LARGE SCALE GENOMIC DNA]</scope>
    <source>
        <strain evidence="1 2">NBRC 13786</strain>
    </source>
</reference>
<organism evidence="1 2">
    <name type="scientific">Streptomyces glebosus</name>
    <dbReference type="NCBI Taxonomy" id="249580"/>
    <lineage>
        <taxon>Bacteria</taxon>
        <taxon>Bacillati</taxon>
        <taxon>Actinomycetota</taxon>
        <taxon>Actinomycetes</taxon>
        <taxon>Kitasatosporales</taxon>
        <taxon>Streptomycetaceae</taxon>
        <taxon>Streptomyces</taxon>
    </lineage>
</organism>
<accession>A0A640SY43</accession>
<dbReference type="AlphaFoldDB" id="A0A640SY43"/>
<dbReference type="EMBL" id="BLIO01000001">
    <property type="protein sequence ID" value="GFE16339.1"/>
    <property type="molecule type" value="Genomic_DNA"/>
</dbReference>
<evidence type="ECO:0000313" key="1">
    <source>
        <dbReference type="EMBL" id="GFE16339.1"/>
    </source>
</evidence>